<sequence>MKLILTSYLIVSCLAVGLSVAVSCDFSDLLRQLQAKKLNFRKYMRACMTTPPRSRYGFQPSCRAEADVTQAVAKFEKSGEFSAADGNSYPFHVKGVISFTQIDSQTTRIHAAVQGTHAFLFDSQYFSLHVHEKGETNPSCTSTGGHYNPCNKNHSNDPTVEDRHVGDVARVTIPSTFKSNKNILVFEKIDTQVKLNGPLSVLGRSVTVHGGSKSTRVGCGTIAVTEWEGANHPDAAALIAGYN</sequence>
<dbReference type="GO" id="GO:0005507">
    <property type="term" value="F:copper ion binding"/>
    <property type="evidence" value="ECO:0007669"/>
    <property type="project" value="InterPro"/>
</dbReference>
<feature type="signal peptide" evidence="1">
    <location>
        <begin position="1"/>
        <end position="21"/>
    </location>
</feature>
<dbReference type="InterPro" id="IPR036423">
    <property type="entry name" value="SOD-like_Cu/Zn_dom_sf"/>
</dbReference>
<protein>
    <recommendedName>
        <fullName evidence="2">Superoxide dismutase copper/zinc binding domain-containing protein</fullName>
    </recommendedName>
</protein>
<organism evidence="3 4">
    <name type="scientific">Bugula neritina</name>
    <name type="common">Brown bryozoan</name>
    <name type="synonym">Sertularia neritina</name>
    <dbReference type="NCBI Taxonomy" id="10212"/>
    <lineage>
        <taxon>Eukaryota</taxon>
        <taxon>Metazoa</taxon>
        <taxon>Spiralia</taxon>
        <taxon>Lophotrochozoa</taxon>
        <taxon>Bryozoa</taxon>
        <taxon>Gymnolaemata</taxon>
        <taxon>Cheilostomatida</taxon>
        <taxon>Flustrina</taxon>
        <taxon>Buguloidea</taxon>
        <taxon>Bugulidae</taxon>
        <taxon>Bugula</taxon>
    </lineage>
</organism>
<comment type="caution">
    <text evidence="3">The sequence shown here is derived from an EMBL/GenBank/DDBJ whole genome shotgun (WGS) entry which is preliminary data.</text>
</comment>
<name>A0A7J7K5L2_BUGNE</name>
<feature type="chain" id="PRO_5029453513" description="Superoxide dismutase copper/zinc binding domain-containing protein" evidence="1">
    <location>
        <begin position="22"/>
        <end position="243"/>
    </location>
</feature>
<dbReference type="Gene3D" id="2.60.40.200">
    <property type="entry name" value="Superoxide dismutase, copper/zinc binding domain"/>
    <property type="match status" value="1"/>
</dbReference>
<keyword evidence="1" id="KW-0732">Signal</keyword>
<feature type="domain" description="Superoxide dismutase copper/zinc binding" evidence="2">
    <location>
        <begin position="93"/>
        <end position="213"/>
    </location>
</feature>
<dbReference type="PRINTS" id="PR00068">
    <property type="entry name" value="CUZNDISMTASE"/>
</dbReference>
<dbReference type="PROSITE" id="PS51257">
    <property type="entry name" value="PROKAR_LIPOPROTEIN"/>
    <property type="match status" value="1"/>
</dbReference>
<evidence type="ECO:0000259" key="2">
    <source>
        <dbReference type="Pfam" id="PF00080"/>
    </source>
</evidence>
<reference evidence="3" key="1">
    <citation type="submission" date="2020-06" db="EMBL/GenBank/DDBJ databases">
        <title>Draft genome of Bugula neritina, a colonial animal packing powerful symbionts and potential medicines.</title>
        <authorList>
            <person name="Rayko M."/>
        </authorList>
    </citation>
    <scope>NUCLEOTIDE SEQUENCE [LARGE SCALE GENOMIC DNA]</scope>
    <source>
        <strain evidence="3">Kwan_BN1</strain>
    </source>
</reference>
<evidence type="ECO:0000313" key="4">
    <source>
        <dbReference type="Proteomes" id="UP000593567"/>
    </source>
</evidence>
<dbReference type="InterPro" id="IPR001424">
    <property type="entry name" value="SOD_Cu_Zn_dom"/>
</dbReference>
<dbReference type="OrthoDB" id="2015551at2759"/>
<dbReference type="GO" id="GO:0006801">
    <property type="term" value="P:superoxide metabolic process"/>
    <property type="evidence" value="ECO:0007669"/>
    <property type="project" value="InterPro"/>
</dbReference>
<keyword evidence="4" id="KW-1185">Reference proteome</keyword>
<dbReference type="Proteomes" id="UP000593567">
    <property type="component" value="Unassembled WGS sequence"/>
</dbReference>
<dbReference type="PANTHER" id="PTHR10003">
    <property type="entry name" value="SUPEROXIDE DISMUTASE CU-ZN -RELATED"/>
    <property type="match status" value="1"/>
</dbReference>
<dbReference type="EMBL" id="VXIV02001420">
    <property type="protein sequence ID" value="KAF6033234.1"/>
    <property type="molecule type" value="Genomic_DNA"/>
</dbReference>
<dbReference type="SUPFAM" id="SSF49329">
    <property type="entry name" value="Cu,Zn superoxide dismutase-like"/>
    <property type="match status" value="1"/>
</dbReference>
<gene>
    <name evidence="3" type="ORF">EB796_008462</name>
</gene>
<dbReference type="Pfam" id="PF00080">
    <property type="entry name" value="Sod_Cu"/>
    <property type="match status" value="1"/>
</dbReference>
<evidence type="ECO:0000256" key="1">
    <source>
        <dbReference type="SAM" id="SignalP"/>
    </source>
</evidence>
<accession>A0A7J7K5L2</accession>
<proteinExistence type="predicted"/>
<dbReference type="AlphaFoldDB" id="A0A7J7K5L2"/>
<evidence type="ECO:0000313" key="3">
    <source>
        <dbReference type="EMBL" id="KAF6033234.1"/>
    </source>
</evidence>
<dbReference type="InterPro" id="IPR024134">
    <property type="entry name" value="SOD_Cu/Zn_/chaperone"/>
</dbReference>